<dbReference type="GeneID" id="4600485"/>
<dbReference type="RefSeq" id="WP_011752933.1">
    <property type="nucleotide sequence ID" value="NC_008698.1"/>
</dbReference>
<dbReference type="Proteomes" id="UP000000641">
    <property type="component" value="Chromosome"/>
</dbReference>
<evidence type="ECO:0000313" key="4">
    <source>
        <dbReference type="Proteomes" id="UP000000641"/>
    </source>
</evidence>
<keyword evidence="1" id="KW-0175">Coiled coil</keyword>
<reference evidence="4" key="1">
    <citation type="journal article" date="2008" name="J. Bacteriol.">
        <title>Genome sequence of Thermofilum pendens reveals an exceptional loss of biosynthetic pathways without genome reduction.</title>
        <authorList>
            <person name="Anderson I."/>
            <person name="Rodriguez J."/>
            <person name="Susanti D."/>
            <person name="Porat I."/>
            <person name="Reich C."/>
            <person name="Ulrich L.E."/>
            <person name="Elkins J.G."/>
            <person name="Mavromatis K."/>
            <person name="Lykidis A."/>
            <person name="Kim E."/>
            <person name="Thompson L.S."/>
            <person name="Nolan M."/>
            <person name="Land M."/>
            <person name="Copeland A."/>
            <person name="Lapidus A."/>
            <person name="Lucas S."/>
            <person name="Detter C."/>
            <person name="Zhulin I.B."/>
            <person name="Olsen G.J."/>
            <person name="Whitman W."/>
            <person name="Mukhopadhyay B."/>
            <person name="Bristow J."/>
            <person name="Kyrpides N."/>
        </authorList>
    </citation>
    <scope>NUCLEOTIDE SEQUENCE [LARGE SCALE GENOMIC DNA]</scope>
    <source>
        <strain evidence="4">DSM 2475 / Hrk 5</strain>
    </source>
</reference>
<name>A1RZN8_THEPD</name>
<dbReference type="InterPro" id="IPR017868">
    <property type="entry name" value="Filamin/ABP280_repeat-like"/>
</dbReference>
<evidence type="ECO:0000256" key="1">
    <source>
        <dbReference type="SAM" id="Coils"/>
    </source>
</evidence>
<proteinExistence type="predicted"/>
<evidence type="ECO:0000313" key="3">
    <source>
        <dbReference type="EMBL" id="ABL78668.1"/>
    </source>
</evidence>
<sequence>MLRRRVYALVLLALAVAYAATRNASAQVPVTVWGYVKMPDGSPAAGASVTVSAGGASASTVTDSTGKYKVDLTVSSTPVTVTVTASLGGYAGSASASGEGVVRVDVVLQPPPPPPKKPTSVYVSVDRPEYGVGDAALVQGRLSPAMQAAVKVVVVAPNGSRYEVSVSTGSDGSFTVRIPLTSRGAWSIYAAFPGSDEYSPSTSQVVTVVAKEKTFLSVSARSPAPGIVQVSGSLAPAPSGAVVEVYVSIDNGSTWARLLNAPVGGDGSFSANLSTAVYGRILVKAVFRGTFDYAQSETAPVAVEVSSPRELLLTQENERLKAREKALNETLERLSAEVGELRRLSDELKSSLSSCNATVEARERALENLERELALLRGELEKTRLLAYAAVPAAAALGALAGFALGRRKRGKREAPSA</sequence>
<dbReference type="KEGG" id="tpe:Tpen_1270"/>
<feature type="transmembrane region" description="Helical" evidence="2">
    <location>
        <begin position="385"/>
        <end position="405"/>
    </location>
</feature>
<keyword evidence="4" id="KW-1185">Reference proteome</keyword>
<dbReference type="SUPFAM" id="SSF49464">
    <property type="entry name" value="Carboxypeptidase regulatory domain-like"/>
    <property type="match status" value="1"/>
</dbReference>
<dbReference type="STRING" id="368408.Tpen_1270"/>
<dbReference type="AlphaFoldDB" id="A1RZN8"/>
<dbReference type="PROSITE" id="PS50194">
    <property type="entry name" value="FILAMIN_REPEAT"/>
    <property type="match status" value="1"/>
</dbReference>
<dbReference type="EnsemblBacteria" id="ABL78668">
    <property type="protein sequence ID" value="ABL78668"/>
    <property type="gene ID" value="Tpen_1270"/>
</dbReference>
<dbReference type="InterPro" id="IPR008969">
    <property type="entry name" value="CarboxyPept-like_regulatory"/>
</dbReference>
<evidence type="ECO:0000256" key="2">
    <source>
        <dbReference type="SAM" id="Phobius"/>
    </source>
</evidence>
<dbReference type="eggNOG" id="arCOG04220">
    <property type="taxonomic scope" value="Archaea"/>
</dbReference>
<dbReference type="Pfam" id="PF13620">
    <property type="entry name" value="CarboxypepD_reg"/>
    <property type="match status" value="1"/>
</dbReference>
<dbReference type="Gene3D" id="2.60.40.1120">
    <property type="entry name" value="Carboxypeptidase-like, regulatory domain"/>
    <property type="match status" value="1"/>
</dbReference>
<dbReference type="HOGENOM" id="CLU_656605_0_0_2"/>
<organism evidence="3 4">
    <name type="scientific">Thermofilum pendens (strain DSM 2475 / Hrk 5)</name>
    <dbReference type="NCBI Taxonomy" id="368408"/>
    <lineage>
        <taxon>Archaea</taxon>
        <taxon>Thermoproteota</taxon>
        <taxon>Thermoprotei</taxon>
        <taxon>Thermofilales</taxon>
        <taxon>Thermofilaceae</taxon>
        <taxon>Thermofilum</taxon>
    </lineage>
</organism>
<keyword evidence="2" id="KW-0812">Transmembrane</keyword>
<protein>
    <recommendedName>
        <fullName evidence="5">Carboxypeptidase regulatory-like domain-containing protein</fullName>
    </recommendedName>
</protein>
<keyword evidence="2" id="KW-0472">Membrane</keyword>
<accession>A1RZN8</accession>
<gene>
    <name evidence="3" type="ordered locus">Tpen_1270</name>
</gene>
<evidence type="ECO:0008006" key="5">
    <source>
        <dbReference type="Google" id="ProtNLM"/>
    </source>
</evidence>
<dbReference type="eggNOG" id="arCOG02487">
    <property type="taxonomic scope" value="Archaea"/>
</dbReference>
<dbReference type="EMBL" id="CP000505">
    <property type="protein sequence ID" value="ABL78668.1"/>
    <property type="molecule type" value="Genomic_DNA"/>
</dbReference>
<keyword evidence="2" id="KW-1133">Transmembrane helix</keyword>
<feature type="coiled-coil region" evidence="1">
    <location>
        <begin position="313"/>
        <end position="386"/>
    </location>
</feature>